<dbReference type="InterPro" id="IPR021109">
    <property type="entry name" value="Peptidase_aspartic_dom_sf"/>
</dbReference>
<dbReference type="GO" id="GO:0006508">
    <property type="term" value="P:proteolysis"/>
    <property type="evidence" value="ECO:0007669"/>
    <property type="project" value="InterPro"/>
</dbReference>
<evidence type="ECO:0000313" key="4">
    <source>
        <dbReference type="EMBL" id="ORY13234.1"/>
    </source>
</evidence>
<keyword evidence="5" id="KW-1185">Reference proteome</keyword>
<evidence type="ECO:0000256" key="1">
    <source>
        <dbReference type="ARBA" id="ARBA00007447"/>
    </source>
</evidence>
<dbReference type="AlphaFoldDB" id="A0A1Y1ZSM5"/>
<dbReference type="GO" id="GO:0004190">
    <property type="term" value="F:aspartic-type endopeptidase activity"/>
    <property type="evidence" value="ECO:0007669"/>
    <property type="project" value="InterPro"/>
</dbReference>
<dbReference type="OrthoDB" id="771136at2759"/>
<protein>
    <submittedName>
        <fullName evidence="4">Aspartic peptidase domain-containing protein</fullName>
    </submittedName>
</protein>
<dbReference type="EMBL" id="MCFA01000043">
    <property type="protein sequence ID" value="ORY13234.1"/>
    <property type="molecule type" value="Genomic_DNA"/>
</dbReference>
<dbReference type="PANTHER" id="PTHR47966">
    <property type="entry name" value="BETA-SITE APP-CLEAVING ENZYME, ISOFORM A-RELATED"/>
    <property type="match status" value="1"/>
</dbReference>
<dbReference type="InterPro" id="IPR033121">
    <property type="entry name" value="PEPTIDASE_A1"/>
</dbReference>
<comment type="similarity">
    <text evidence="1">Belongs to the peptidase A1 family.</text>
</comment>
<name>A0A1Y1ZSM5_9PLEO</name>
<feature type="domain" description="Peptidase A1" evidence="3">
    <location>
        <begin position="2"/>
        <end position="329"/>
    </location>
</feature>
<proteinExistence type="inferred from homology"/>
<dbReference type="Pfam" id="PF00026">
    <property type="entry name" value="Asp"/>
    <property type="match status" value="1"/>
</dbReference>
<gene>
    <name evidence="4" type="ORF">BCR34DRAFT_623865</name>
</gene>
<dbReference type="PROSITE" id="PS51767">
    <property type="entry name" value="PEPTIDASE_A1"/>
    <property type="match status" value="1"/>
</dbReference>
<dbReference type="SUPFAM" id="SSF50630">
    <property type="entry name" value="Acid proteases"/>
    <property type="match status" value="1"/>
</dbReference>
<dbReference type="STRING" id="1231657.A0A1Y1ZSM5"/>
<sequence>MYVINIGLGNPPLALQTQVDSSWGPLFRLNQTVYITHPTYNSSSPSTYQSDLRPCQLEYFGQAGIFTWGIVSQDSIHVGDVELKNQLFEEALIYNLSMIEGDDLFDTAVGLALYPIDDDWNTFPMNASSPFHSMVEQGLLDELLFGQTLGRPHQEIGELVLRGWPEDMDRDAAFQLPLTSEKEPSNDSFGNSSPAMDGNSSNTSTILTTQNTIAIISSSYPWIALHQHIADQANSQLGIRKFGGWVDCEKRAILPNLRVALGPEGQEIELTPWDYLIEAEDDRLDRIKCAIPFVGTHERNPQGLVILGSPLLNGLHSVFDAGRKSIWVANRPRPGRSIDNTPATTPTL</sequence>
<feature type="compositionally biased region" description="Polar residues" evidence="2">
    <location>
        <begin position="186"/>
        <end position="203"/>
    </location>
</feature>
<evidence type="ECO:0000259" key="3">
    <source>
        <dbReference type="PROSITE" id="PS51767"/>
    </source>
</evidence>
<dbReference type="InterPro" id="IPR001461">
    <property type="entry name" value="Aspartic_peptidase_A1"/>
</dbReference>
<evidence type="ECO:0000256" key="2">
    <source>
        <dbReference type="SAM" id="MobiDB-lite"/>
    </source>
</evidence>
<dbReference type="PANTHER" id="PTHR47966:SF51">
    <property type="entry name" value="BETA-SITE APP-CLEAVING ENZYME, ISOFORM A-RELATED"/>
    <property type="match status" value="1"/>
</dbReference>
<dbReference type="Gene3D" id="2.40.70.10">
    <property type="entry name" value="Acid Proteases"/>
    <property type="match status" value="2"/>
</dbReference>
<organism evidence="4 5">
    <name type="scientific">Clohesyomyces aquaticus</name>
    <dbReference type="NCBI Taxonomy" id="1231657"/>
    <lineage>
        <taxon>Eukaryota</taxon>
        <taxon>Fungi</taxon>
        <taxon>Dikarya</taxon>
        <taxon>Ascomycota</taxon>
        <taxon>Pezizomycotina</taxon>
        <taxon>Dothideomycetes</taxon>
        <taxon>Pleosporomycetidae</taxon>
        <taxon>Pleosporales</taxon>
        <taxon>Lindgomycetaceae</taxon>
        <taxon>Clohesyomyces</taxon>
    </lineage>
</organism>
<feature type="region of interest" description="Disordered" evidence="2">
    <location>
        <begin position="178"/>
        <end position="203"/>
    </location>
</feature>
<comment type="caution">
    <text evidence="4">The sequence shown here is derived from an EMBL/GenBank/DDBJ whole genome shotgun (WGS) entry which is preliminary data.</text>
</comment>
<dbReference type="GO" id="GO:0000324">
    <property type="term" value="C:fungal-type vacuole"/>
    <property type="evidence" value="ECO:0007669"/>
    <property type="project" value="TreeGrafter"/>
</dbReference>
<dbReference type="Proteomes" id="UP000193144">
    <property type="component" value="Unassembled WGS sequence"/>
</dbReference>
<evidence type="ECO:0000313" key="5">
    <source>
        <dbReference type="Proteomes" id="UP000193144"/>
    </source>
</evidence>
<reference evidence="4 5" key="1">
    <citation type="submission" date="2016-07" db="EMBL/GenBank/DDBJ databases">
        <title>Pervasive Adenine N6-methylation of Active Genes in Fungi.</title>
        <authorList>
            <consortium name="DOE Joint Genome Institute"/>
            <person name="Mondo S.J."/>
            <person name="Dannebaum R.O."/>
            <person name="Kuo R.C."/>
            <person name="Labutti K."/>
            <person name="Haridas S."/>
            <person name="Kuo A."/>
            <person name="Salamov A."/>
            <person name="Ahrendt S.R."/>
            <person name="Lipzen A."/>
            <person name="Sullivan W."/>
            <person name="Andreopoulos W.B."/>
            <person name="Clum A."/>
            <person name="Lindquist E."/>
            <person name="Daum C."/>
            <person name="Ramamoorthy G.K."/>
            <person name="Gryganskyi A."/>
            <person name="Culley D."/>
            <person name="Magnuson J.K."/>
            <person name="James T.Y."/>
            <person name="O'Malley M.A."/>
            <person name="Stajich J.E."/>
            <person name="Spatafora J.W."/>
            <person name="Visel A."/>
            <person name="Grigoriev I.V."/>
        </authorList>
    </citation>
    <scope>NUCLEOTIDE SEQUENCE [LARGE SCALE GENOMIC DNA]</scope>
    <source>
        <strain evidence="4 5">CBS 115471</strain>
    </source>
</reference>
<accession>A0A1Y1ZSM5</accession>